<dbReference type="STRING" id="299467.A0A443SF90"/>
<dbReference type="InterPro" id="IPR036770">
    <property type="entry name" value="Ankyrin_rpt-contain_sf"/>
</dbReference>
<evidence type="ECO:0000256" key="7">
    <source>
        <dbReference type="ARBA" id="ARBA00023028"/>
    </source>
</evidence>
<dbReference type="OrthoDB" id="10021675at2759"/>
<evidence type="ECO:0000313" key="16">
    <source>
        <dbReference type="EMBL" id="RWS26188.1"/>
    </source>
</evidence>
<feature type="active site" description="Proton acceptor" evidence="13">
    <location>
        <position position="677"/>
    </location>
</feature>
<evidence type="ECO:0000256" key="11">
    <source>
        <dbReference type="ARBA" id="ARBA00023422"/>
    </source>
</evidence>
<reference evidence="16 17" key="1">
    <citation type="journal article" date="2018" name="Gigascience">
        <title>Genomes of trombidid mites reveal novel predicted allergens and laterally-transferred genes associated with secondary metabolism.</title>
        <authorList>
            <person name="Dong X."/>
            <person name="Chaisiri K."/>
            <person name="Xia D."/>
            <person name="Armstrong S.D."/>
            <person name="Fang Y."/>
            <person name="Donnelly M.J."/>
            <person name="Kadowaki T."/>
            <person name="McGarry J.W."/>
            <person name="Darby A.C."/>
            <person name="Makepeace B.L."/>
        </authorList>
    </citation>
    <scope>NUCLEOTIDE SEQUENCE [LARGE SCALE GENOMIC DNA]</scope>
    <source>
        <strain evidence="16">UoL-UT</strain>
    </source>
</reference>
<evidence type="ECO:0000256" key="12">
    <source>
        <dbReference type="PROSITE-ProRule" id="PRU00023"/>
    </source>
</evidence>
<evidence type="ECO:0000256" key="9">
    <source>
        <dbReference type="ARBA" id="ARBA00023098"/>
    </source>
</evidence>
<comment type="catalytic activity">
    <reaction evidence="11">
        <text>a 1,2-diacyl-sn-glycero-3-phosphocholine + H2O = a 1-acyl-sn-glycero-3-phosphocholine + a fatty acid + H(+)</text>
        <dbReference type="Rhea" id="RHEA:15801"/>
        <dbReference type="ChEBI" id="CHEBI:15377"/>
        <dbReference type="ChEBI" id="CHEBI:15378"/>
        <dbReference type="ChEBI" id="CHEBI:28868"/>
        <dbReference type="ChEBI" id="CHEBI:57643"/>
        <dbReference type="ChEBI" id="CHEBI:58168"/>
        <dbReference type="EC" id="3.1.1.4"/>
    </reaction>
    <physiologicalReaction direction="left-to-right" evidence="11">
        <dbReference type="Rhea" id="RHEA:15802"/>
    </physiologicalReaction>
</comment>
<evidence type="ECO:0000256" key="4">
    <source>
        <dbReference type="ARBA" id="ARBA00022537"/>
    </source>
</evidence>
<dbReference type="InterPro" id="IPR002641">
    <property type="entry name" value="PNPLA_dom"/>
</dbReference>
<dbReference type="SUPFAM" id="SSF52151">
    <property type="entry name" value="FabD/lysophospholipase-like"/>
    <property type="match status" value="1"/>
</dbReference>
<feature type="short sequence motif" description="GXGXXG" evidence="13">
    <location>
        <begin position="511"/>
        <end position="516"/>
    </location>
</feature>
<dbReference type="SMART" id="SM00248">
    <property type="entry name" value="ANK"/>
    <property type="match status" value="6"/>
</dbReference>
<keyword evidence="17" id="KW-1185">Reference proteome</keyword>
<evidence type="ECO:0000313" key="17">
    <source>
        <dbReference type="Proteomes" id="UP000288716"/>
    </source>
</evidence>
<evidence type="ECO:0000256" key="8">
    <source>
        <dbReference type="ARBA" id="ARBA00023043"/>
    </source>
</evidence>
<dbReference type="InterPro" id="IPR016035">
    <property type="entry name" value="Acyl_Trfase/lysoPLipase"/>
</dbReference>
<name>A0A443SF90_9ACAR</name>
<dbReference type="AlphaFoldDB" id="A0A443SF90"/>
<accession>A0A443SF90</accession>
<dbReference type="PROSITE" id="PS50297">
    <property type="entry name" value="ANK_REP_REGION"/>
    <property type="match status" value="1"/>
</dbReference>
<dbReference type="InterPro" id="IPR002110">
    <property type="entry name" value="Ankyrin_rpt"/>
</dbReference>
<evidence type="ECO:0000256" key="1">
    <source>
        <dbReference type="ARBA" id="ARBA00004175"/>
    </source>
</evidence>
<dbReference type="SUPFAM" id="SSF48403">
    <property type="entry name" value="Ankyrin repeat"/>
    <property type="match status" value="1"/>
</dbReference>
<evidence type="ECO:0000256" key="2">
    <source>
        <dbReference type="ARBA" id="ARBA00013278"/>
    </source>
</evidence>
<sequence>MPLQTITKTLPTAIIEQLSPEQKSDVPRLDSSYDIQALTKIEKQKLKKLDELEDVSLNELEIDGEMLYVVIYKYRSGCCTFSTVRLVYYRSKEKTQAKQIFDITKYNVNKVMKGIGKKGQKQESALLKDVVSLTIKNKTWKPSHIAAQMNWPQMFEKSKSIIITDSNKEPTKTCLHIALIKQNLATVRAILALKPDLSNVDENGDTAVHYAAMTTLEIFKAVIASPGAKELLRKKNKKGCTPLHLACFSNKPDIVLEFFKLQLTVADLTALPPTTDSTKYKEEASDNKVVPIFTYRLIEDLELRDIVYGGNPLHWTTTRRSMEILLNMGFSVNAKNMAEETPLYMQVKRRRIKCVVVLLCNDNIDLEIKNNEGYTPLHEAVRQRDIPMVQTLLVFDANVNAKNNYNETPRHLVAKGKTRRSSAEDIILYALHLMKAKRCSSTMKECSIGCAFNKQYNGKPYAQWSNFKEEPLYKRILLENCVKNAISEKKQSNETTDRNAKKRVAMICFDGGGVRGLISAQILIELQTYFEKPLIDHFRWVVGTSTGALLSSLLCTKSTPKDIRKIYFTFKNRIMKGSKPYSSVELENALKSHVDEEIAMSDVKDKKLVIAATLADRHPAQLHLFRSYESQIAKIMGETEKQFMKSLPDHHNMKLWAACRASASAPVYFNPYGPYIDGGVIANNPTLDALAEFTLHNELLKFTGHEDEVEELMLVVSVGTGKIPVVIKDPINNVAKMFAWNPADAYRNAIVVRDLLVMILDQATGTDAHVVHRAQTWCHGIGVPYFRLNPPMSNALALDCIEDEELINVMWETKAYMYSVRSQLCELVQLLALDGEKIKLPKKTKKGESEEKEETVAPAEKEKKEILKDFRNDYKVQDTLLQ</sequence>
<dbReference type="GO" id="GO:0006887">
    <property type="term" value="P:exocytosis"/>
    <property type="evidence" value="ECO:0007669"/>
    <property type="project" value="UniProtKB-KW"/>
</dbReference>
<dbReference type="GO" id="GO:0016042">
    <property type="term" value="P:lipid catabolic process"/>
    <property type="evidence" value="ECO:0007669"/>
    <property type="project" value="UniProtKB-UniRule"/>
</dbReference>
<feature type="short sequence motif" description="GXSXG" evidence="13">
    <location>
        <begin position="543"/>
        <end position="547"/>
    </location>
</feature>
<feature type="region of interest" description="Disordered" evidence="14">
    <location>
        <begin position="842"/>
        <end position="862"/>
    </location>
</feature>
<keyword evidence="5" id="KW-0677">Repeat</keyword>
<feature type="active site" description="Nucleophile" evidence="13">
    <location>
        <position position="545"/>
    </location>
</feature>
<gene>
    <name evidence="16" type="ORF">B4U80_05195</name>
</gene>
<dbReference type="GO" id="GO:0044218">
    <property type="term" value="C:other organism cell membrane"/>
    <property type="evidence" value="ECO:0007669"/>
    <property type="project" value="UniProtKB-KW"/>
</dbReference>
<dbReference type="Pfam" id="PF01734">
    <property type="entry name" value="Patatin"/>
    <property type="match status" value="1"/>
</dbReference>
<keyword evidence="4" id="KW-1052">Target cell membrane</keyword>
<feature type="domain" description="PNPLA" evidence="15">
    <location>
        <begin position="507"/>
        <end position="690"/>
    </location>
</feature>
<keyword evidence="6 13" id="KW-0378">Hydrolase</keyword>
<keyword evidence="10" id="KW-1053">Target membrane</keyword>
<comment type="subcellular location">
    <subcellularLocation>
        <location evidence="1">Target cell membrane</location>
    </subcellularLocation>
</comment>
<evidence type="ECO:0000259" key="15">
    <source>
        <dbReference type="PROSITE" id="PS51635"/>
    </source>
</evidence>
<keyword evidence="9 13" id="KW-0443">Lipid metabolism</keyword>
<feature type="short sequence motif" description="DGA/G" evidence="13">
    <location>
        <begin position="677"/>
        <end position="679"/>
    </location>
</feature>
<keyword evidence="3" id="KW-0268">Exocytosis</keyword>
<dbReference type="GO" id="GO:0047499">
    <property type="term" value="F:calcium-independent phospholipase A2 activity"/>
    <property type="evidence" value="ECO:0007669"/>
    <property type="project" value="InterPro"/>
</dbReference>
<dbReference type="EMBL" id="NCKV01002976">
    <property type="protein sequence ID" value="RWS26188.1"/>
    <property type="molecule type" value="Genomic_DNA"/>
</dbReference>
<dbReference type="Proteomes" id="UP000288716">
    <property type="component" value="Unassembled WGS sequence"/>
</dbReference>
<keyword evidence="8 12" id="KW-0040">ANK repeat</keyword>
<evidence type="ECO:0000256" key="10">
    <source>
        <dbReference type="ARBA" id="ARBA00023298"/>
    </source>
</evidence>
<organism evidence="16 17">
    <name type="scientific">Leptotrombidium deliense</name>
    <dbReference type="NCBI Taxonomy" id="299467"/>
    <lineage>
        <taxon>Eukaryota</taxon>
        <taxon>Metazoa</taxon>
        <taxon>Ecdysozoa</taxon>
        <taxon>Arthropoda</taxon>
        <taxon>Chelicerata</taxon>
        <taxon>Arachnida</taxon>
        <taxon>Acari</taxon>
        <taxon>Acariformes</taxon>
        <taxon>Trombidiformes</taxon>
        <taxon>Prostigmata</taxon>
        <taxon>Anystina</taxon>
        <taxon>Parasitengona</taxon>
        <taxon>Trombiculoidea</taxon>
        <taxon>Trombiculidae</taxon>
        <taxon>Leptotrombidium</taxon>
    </lineage>
</organism>
<evidence type="ECO:0000256" key="14">
    <source>
        <dbReference type="SAM" id="MobiDB-lite"/>
    </source>
</evidence>
<feature type="repeat" description="ANK" evidence="12">
    <location>
        <begin position="372"/>
        <end position="404"/>
    </location>
</feature>
<evidence type="ECO:0000256" key="6">
    <source>
        <dbReference type="ARBA" id="ARBA00022801"/>
    </source>
</evidence>
<protein>
    <recommendedName>
        <fullName evidence="2">phospholipase A2</fullName>
        <ecNumber evidence="2">3.1.1.4</ecNumber>
    </recommendedName>
</protein>
<comment type="caution">
    <text evidence="16">The sequence shown here is derived from an EMBL/GenBank/DDBJ whole genome shotgun (WGS) entry which is preliminary data.</text>
</comment>
<proteinExistence type="predicted"/>
<dbReference type="GO" id="GO:0005739">
    <property type="term" value="C:mitochondrion"/>
    <property type="evidence" value="ECO:0007669"/>
    <property type="project" value="TreeGrafter"/>
</dbReference>
<dbReference type="GO" id="GO:0044231">
    <property type="term" value="C:host cell presynaptic membrane"/>
    <property type="evidence" value="ECO:0007669"/>
    <property type="project" value="UniProtKB-KW"/>
</dbReference>
<dbReference type="GO" id="GO:0052816">
    <property type="term" value="F:long-chain fatty acyl-CoA hydrolase activity"/>
    <property type="evidence" value="ECO:0007669"/>
    <property type="project" value="TreeGrafter"/>
</dbReference>
<dbReference type="VEuPathDB" id="VectorBase:LDEU005852"/>
<keyword evidence="7" id="KW-0528">Neurotoxin</keyword>
<dbReference type="Pfam" id="PF12796">
    <property type="entry name" value="Ank_2"/>
    <property type="match status" value="2"/>
</dbReference>
<evidence type="ECO:0000256" key="3">
    <source>
        <dbReference type="ARBA" id="ARBA00022483"/>
    </source>
</evidence>
<dbReference type="Gene3D" id="3.40.1090.10">
    <property type="entry name" value="Cytosolic phospholipase A2 catalytic domain"/>
    <property type="match status" value="1"/>
</dbReference>
<evidence type="ECO:0000256" key="13">
    <source>
        <dbReference type="PROSITE-ProRule" id="PRU01161"/>
    </source>
</evidence>
<dbReference type="GO" id="GO:2000304">
    <property type="term" value="P:positive regulation of ceramide biosynthetic process"/>
    <property type="evidence" value="ECO:0007669"/>
    <property type="project" value="TreeGrafter"/>
</dbReference>
<keyword evidence="13" id="KW-0442">Lipid degradation</keyword>
<keyword evidence="10" id="KW-0472">Membrane</keyword>
<keyword evidence="7" id="KW-0638">Presynaptic neurotoxin</keyword>
<evidence type="ECO:0000256" key="5">
    <source>
        <dbReference type="ARBA" id="ARBA00022737"/>
    </source>
</evidence>
<dbReference type="PANTHER" id="PTHR24139">
    <property type="entry name" value="CALCIUM-INDEPENDENT PHOSPHOLIPASE A2"/>
    <property type="match status" value="1"/>
</dbReference>
<dbReference type="PROSITE" id="PS51635">
    <property type="entry name" value="PNPLA"/>
    <property type="match status" value="1"/>
</dbReference>
<dbReference type="EC" id="3.1.1.4" evidence="2"/>
<dbReference type="PANTHER" id="PTHR24139:SF34">
    <property type="entry name" value="85_88 KDA CALCIUM-INDEPENDENT PHOSPHOLIPASE A2"/>
    <property type="match status" value="1"/>
</dbReference>
<dbReference type="PROSITE" id="PS50088">
    <property type="entry name" value="ANK_REPEAT"/>
    <property type="match status" value="1"/>
</dbReference>
<dbReference type="Gene3D" id="1.25.40.20">
    <property type="entry name" value="Ankyrin repeat-containing domain"/>
    <property type="match status" value="1"/>
</dbReference>
<keyword evidence="7" id="KW-0800">Toxin</keyword>
<dbReference type="InterPro" id="IPR047148">
    <property type="entry name" value="PLPL9"/>
</dbReference>